<accession>A0A167WGU6</accession>
<organism evidence="1 2">
    <name type="scientific">Niveomyces insectorum RCEF 264</name>
    <dbReference type="NCBI Taxonomy" id="1081102"/>
    <lineage>
        <taxon>Eukaryota</taxon>
        <taxon>Fungi</taxon>
        <taxon>Dikarya</taxon>
        <taxon>Ascomycota</taxon>
        <taxon>Pezizomycotina</taxon>
        <taxon>Sordariomycetes</taxon>
        <taxon>Hypocreomycetidae</taxon>
        <taxon>Hypocreales</taxon>
        <taxon>Cordycipitaceae</taxon>
        <taxon>Niveomyces</taxon>
    </lineage>
</organism>
<proteinExistence type="predicted"/>
<evidence type="ECO:0000313" key="1">
    <source>
        <dbReference type="EMBL" id="OAA63773.1"/>
    </source>
</evidence>
<reference evidence="1 2" key="1">
    <citation type="journal article" date="2016" name="Genome Biol. Evol.">
        <title>Divergent and convergent evolution of fungal pathogenicity.</title>
        <authorList>
            <person name="Shang Y."/>
            <person name="Xiao G."/>
            <person name="Zheng P."/>
            <person name="Cen K."/>
            <person name="Zhan S."/>
            <person name="Wang C."/>
        </authorList>
    </citation>
    <scope>NUCLEOTIDE SEQUENCE [LARGE SCALE GENOMIC DNA]</scope>
    <source>
        <strain evidence="1 2">RCEF 264</strain>
    </source>
</reference>
<dbReference type="STRING" id="1081102.A0A167WGU6"/>
<evidence type="ECO:0000313" key="2">
    <source>
        <dbReference type="Proteomes" id="UP000076874"/>
    </source>
</evidence>
<dbReference type="Proteomes" id="UP000076874">
    <property type="component" value="Unassembled WGS sequence"/>
</dbReference>
<keyword evidence="2" id="KW-1185">Reference proteome</keyword>
<dbReference type="OrthoDB" id="2322999at2759"/>
<dbReference type="AlphaFoldDB" id="A0A167WGU6"/>
<dbReference type="EMBL" id="AZHD01000005">
    <property type="protein sequence ID" value="OAA63773.1"/>
    <property type="molecule type" value="Genomic_DNA"/>
</dbReference>
<name>A0A167WGU6_9HYPO</name>
<sequence length="198" mass="22427">MAEVARLYNTLPSLVDADEHFTDRESMLRNIAALLAQYEYTFGLCLVHSHCKLVDGEIMVAQGNVSEPLLTEHAPAVFPERWLSNGVPYEFTVRKTTSPPQQLIDEFQRIVRQAKLQDFLSLYHIDGGKDAPAIIEWTDGRKNLTREITDDDKTGEPIQTAWDFGRGNPVTMSCTIYCDQRTTRTSSSHKGSRSHIKQ</sequence>
<protein>
    <submittedName>
        <fullName evidence="1">Uncharacterized protein</fullName>
    </submittedName>
</protein>
<comment type="caution">
    <text evidence="1">The sequence shown here is derived from an EMBL/GenBank/DDBJ whole genome shotgun (WGS) entry which is preliminary data.</text>
</comment>
<gene>
    <name evidence="1" type="ORF">SPI_03936</name>
</gene>